<dbReference type="GO" id="GO:0006516">
    <property type="term" value="P:glycoprotein catabolic process"/>
    <property type="evidence" value="ECO:0007669"/>
    <property type="project" value="TreeGrafter"/>
</dbReference>
<dbReference type="SUPFAM" id="SSF49785">
    <property type="entry name" value="Galactose-binding domain-like"/>
    <property type="match status" value="1"/>
</dbReference>
<feature type="domain" description="F-box" evidence="1">
    <location>
        <begin position="46"/>
        <end position="92"/>
    </location>
</feature>
<dbReference type="AlphaFoldDB" id="A0A9Q1BAM6"/>
<dbReference type="PANTHER" id="PTHR12125">
    <property type="entry name" value="F-BOX ONLY PROTEIN 6-LIKE PROTEIN"/>
    <property type="match status" value="1"/>
</dbReference>
<evidence type="ECO:0000259" key="2">
    <source>
        <dbReference type="PROSITE" id="PS51114"/>
    </source>
</evidence>
<dbReference type="Proteomes" id="UP001152320">
    <property type="component" value="Chromosome 22"/>
</dbReference>
<dbReference type="InterPro" id="IPR008979">
    <property type="entry name" value="Galactose-bd-like_sf"/>
</dbReference>
<dbReference type="InterPro" id="IPR036047">
    <property type="entry name" value="F-box-like_dom_sf"/>
</dbReference>
<sequence>MGVHASSFKSHDRNKMFMSKLPQIVKNGASEETYVASEDQVKLSLSDESVSLPNEIIIVVLSFLSIEDLQNCARTCHLFRDLTLSSSLWKMKCIREKRFPYNTSYCPSDWRKFYLKQPFTRNLIRNASGQNDFQHWEIVKNGGDRFIVEPDKGHGSGEKPPELIALAGGKNCNFATSYGWCSKRQVIDLLSEGIEERLLDEMQPAFKVGEWYAARFDCGNIYSMKVTLLKKNSEKEDSIIDFFTFGPLKTPQWAPSNWKEVSHIFQDYGPGLRYIKFEHESKDTQFWAGHYGAKMAGSYVKVTFET</sequence>
<organism evidence="3 4">
    <name type="scientific">Holothuria leucospilota</name>
    <name type="common">Black long sea cucumber</name>
    <name type="synonym">Mertensiothuria leucospilota</name>
    <dbReference type="NCBI Taxonomy" id="206669"/>
    <lineage>
        <taxon>Eukaryota</taxon>
        <taxon>Metazoa</taxon>
        <taxon>Echinodermata</taxon>
        <taxon>Eleutherozoa</taxon>
        <taxon>Echinozoa</taxon>
        <taxon>Holothuroidea</taxon>
        <taxon>Aspidochirotacea</taxon>
        <taxon>Aspidochirotida</taxon>
        <taxon>Holothuriidae</taxon>
        <taxon>Holothuria</taxon>
    </lineage>
</organism>
<dbReference type="InterPro" id="IPR039752">
    <property type="entry name" value="F-box_only"/>
</dbReference>
<reference evidence="3" key="1">
    <citation type="submission" date="2021-10" db="EMBL/GenBank/DDBJ databases">
        <title>Tropical sea cucumber genome reveals ecological adaptation and Cuvierian tubules defense mechanism.</title>
        <authorList>
            <person name="Chen T."/>
        </authorList>
    </citation>
    <scope>NUCLEOTIDE SEQUENCE</scope>
    <source>
        <strain evidence="3">Nanhai2018</strain>
        <tissue evidence="3">Muscle</tissue>
    </source>
</reference>
<dbReference type="FunFam" id="2.60.120.260:FF:000012">
    <property type="entry name" value="F-box only protein 2"/>
    <property type="match status" value="1"/>
</dbReference>
<evidence type="ECO:0000313" key="3">
    <source>
        <dbReference type="EMBL" id="KAJ8020901.1"/>
    </source>
</evidence>
<evidence type="ECO:0000259" key="1">
    <source>
        <dbReference type="PROSITE" id="PS50181"/>
    </source>
</evidence>
<dbReference type="SMART" id="SM00256">
    <property type="entry name" value="FBOX"/>
    <property type="match status" value="1"/>
</dbReference>
<dbReference type="InterPro" id="IPR001810">
    <property type="entry name" value="F-box_dom"/>
</dbReference>
<comment type="caution">
    <text evidence="3">The sequence shown here is derived from an EMBL/GenBank/DDBJ whole genome shotgun (WGS) entry which is preliminary data.</text>
</comment>
<name>A0A9Q1BAM6_HOLLE</name>
<dbReference type="PROSITE" id="PS50181">
    <property type="entry name" value="FBOX"/>
    <property type="match status" value="1"/>
</dbReference>
<dbReference type="OrthoDB" id="1107553at2759"/>
<dbReference type="EMBL" id="JAIZAY010000022">
    <property type="protein sequence ID" value="KAJ8020901.1"/>
    <property type="molecule type" value="Genomic_DNA"/>
</dbReference>
<dbReference type="GO" id="GO:0019005">
    <property type="term" value="C:SCF ubiquitin ligase complex"/>
    <property type="evidence" value="ECO:0007669"/>
    <property type="project" value="TreeGrafter"/>
</dbReference>
<dbReference type="Gene3D" id="2.60.120.260">
    <property type="entry name" value="Galactose-binding domain-like"/>
    <property type="match status" value="1"/>
</dbReference>
<dbReference type="SUPFAM" id="SSF81383">
    <property type="entry name" value="F-box domain"/>
    <property type="match status" value="1"/>
</dbReference>
<protein>
    <submittedName>
        <fullName evidence="3">F-box only protein 6</fullName>
    </submittedName>
</protein>
<dbReference type="Pfam" id="PF04300">
    <property type="entry name" value="FBA"/>
    <property type="match status" value="1"/>
</dbReference>
<accession>A0A9Q1BAM6</accession>
<dbReference type="GO" id="GO:0061630">
    <property type="term" value="F:ubiquitin protein ligase activity"/>
    <property type="evidence" value="ECO:0007669"/>
    <property type="project" value="TreeGrafter"/>
</dbReference>
<evidence type="ECO:0000313" key="4">
    <source>
        <dbReference type="Proteomes" id="UP001152320"/>
    </source>
</evidence>
<dbReference type="Pfam" id="PF12937">
    <property type="entry name" value="F-box-like"/>
    <property type="match status" value="1"/>
</dbReference>
<dbReference type="GO" id="GO:0031146">
    <property type="term" value="P:SCF-dependent proteasomal ubiquitin-dependent protein catabolic process"/>
    <property type="evidence" value="ECO:0007669"/>
    <property type="project" value="TreeGrafter"/>
</dbReference>
<proteinExistence type="predicted"/>
<dbReference type="GO" id="GO:0005737">
    <property type="term" value="C:cytoplasm"/>
    <property type="evidence" value="ECO:0007669"/>
    <property type="project" value="UniProtKB-ARBA"/>
</dbReference>
<dbReference type="GO" id="GO:0036503">
    <property type="term" value="P:ERAD pathway"/>
    <property type="evidence" value="ECO:0007669"/>
    <property type="project" value="TreeGrafter"/>
</dbReference>
<dbReference type="InterPro" id="IPR007397">
    <property type="entry name" value="F-box-assoc_dom"/>
</dbReference>
<feature type="domain" description="FBA" evidence="2">
    <location>
        <begin position="113"/>
        <end position="304"/>
    </location>
</feature>
<dbReference type="PANTHER" id="PTHR12125:SF5">
    <property type="entry name" value="F-BOX DOMAIN-CONTAINING PROTEIN"/>
    <property type="match status" value="1"/>
</dbReference>
<keyword evidence="4" id="KW-1185">Reference proteome</keyword>
<dbReference type="Gene3D" id="1.20.1280.50">
    <property type="match status" value="1"/>
</dbReference>
<gene>
    <name evidence="3" type="ORF">HOLleu_40618</name>
</gene>
<dbReference type="SMART" id="SM01198">
    <property type="entry name" value="FBA"/>
    <property type="match status" value="1"/>
</dbReference>
<dbReference type="PROSITE" id="PS51114">
    <property type="entry name" value="FBA"/>
    <property type="match status" value="1"/>
</dbReference>